<dbReference type="Pfam" id="PF01467">
    <property type="entry name" value="CTP_transf_like"/>
    <property type="match status" value="1"/>
</dbReference>
<dbReference type="PANTHER" id="PTHR22604">
    <property type="entry name" value="OXIDOREDUCTASES"/>
    <property type="match status" value="1"/>
</dbReference>
<dbReference type="GO" id="GO:0016779">
    <property type="term" value="F:nucleotidyltransferase activity"/>
    <property type="evidence" value="ECO:0007669"/>
    <property type="project" value="UniProtKB-KW"/>
</dbReference>
<dbReference type="NCBIfam" id="TIGR00125">
    <property type="entry name" value="cyt_tran_rel"/>
    <property type="match status" value="1"/>
</dbReference>
<keyword evidence="5" id="KW-0808">Transferase</keyword>
<evidence type="ECO:0000313" key="6">
    <source>
        <dbReference type="Proteomes" id="UP000198817"/>
    </source>
</evidence>
<dbReference type="InterPro" id="IPR036291">
    <property type="entry name" value="NAD(P)-bd_dom_sf"/>
</dbReference>
<evidence type="ECO:0000259" key="4">
    <source>
        <dbReference type="Pfam" id="PF01467"/>
    </source>
</evidence>
<evidence type="ECO:0000313" key="5">
    <source>
        <dbReference type="EMBL" id="SFU42255.1"/>
    </source>
</evidence>
<reference evidence="5 6" key="1">
    <citation type="submission" date="2016-10" db="EMBL/GenBank/DDBJ databases">
        <authorList>
            <person name="de Groot N.N."/>
        </authorList>
    </citation>
    <scope>NUCLEOTIDE SEQUENCE [LARGE SCALE GENOMIC DNA]</scope>
    <source>
        <strain evidence="5 6">KHGC13</strain>
    </source>
</reference>
<gene>
    <name evidence="5" type="ORF">SAMN05216508_10489</name>
</gene>
<dbReference type="Gene3D" id="3.40.50.720">
    <property type="entry name" value="NAD(P)-binding Rossmann-like Domain"/>
    <property type="match status" value="1"/>
</dbReference>
<keyword evidence="5" id="KW-0548">Nucleotidyltransferase</keyword>
<dbReference type="GO" id="GO:0000166">
    <property type="term" value="F:nucleotide binding"/>
    <property type="evidence" value="ECO:0007669"/>
    <property type="project" value="InterPro"/>
</dbReference>
<dbReference type="OrthoDB" id="9802794at2"/>
<keyword evidence="6" id="KW-1185">Reference proteome</keyword>
<dbReference type="InterPro" id="IPR050984">
    <property type="entry name" value="Gfo/Idh/MocA_domain"/>
</dbReference>
<dbReference type="PANTHER" id="PTHR22604:SF105">
    <property type="entry name" value="TRANS-1,2-DIHYDROBENZENE-1,2-DIOL DEHYDROGENASE"/>
    <property type="match status" value="1"/>
</dbReference>
<dbReference type="Pfam" id="PF01408">
    <property type="entry name" value="GFO_IDH_MocA"/>
    <property type="match status" value="1"/>
</dbReference>
<dbReference type="RefSeq" id="WP_090470357.1">
    <property type="nucleotide sequence ID" value="NZ_FOWF01000004.1"/>
</dbReference>
<name>A0A1I7G1D4_9FIRM</name>
<sequence>MKTVITYGSFDLLHRGHIRLLERAKALGDYLIVGVTSEDFDRSRGKINVQQSLTERVDAIRETGLADRVIVEEYVGQKIDDIRRYDVDIFAIGSDWKGKFDYLNEYCHVVYLDRTKGISSTQLRTKDRTVQMGLAGGGKPVALTKYWKECDFVNGAEVSAIWSQDEGVRIEAAKEDVPLVNSFDALLNNCDAVYISSHPDDHYEQVKKALENGKHVICESPIAETRAQCRELFELADQKGLVLSEALKTAYATAYDRLMLLIKSGRIGRVVSIDSTCTSLREQIYDPDKRNARYWNSITTWGPTAMLPVFQILGTDYEDLSMDTMYVDEESRFDGFTRLSFRYKGAVATVKVGLGAKSEGELVISGTQGYVYVPAPWWKTDYYEMRFEDQAKNKRYFYQLDGEGIRYELVDFVKSISGGKKNFYVDRSVSEEIAGVMEAYYAGKNVTVLG</sequence>
<dbReference type="Gene3D" id="3.40.50.620">
    <property type="entry name" value="HUPs"/>
    <property type="match status" value="1"/>
</dbReference>
<dbReference type="AlphaFoldDB" id="A0A1I7G1D4"/>
<dbReference type="STRING" id="155865.SAMN05216515_10442"/>
<dbReference type="GO" id="GO:0016491">
    <property type="term" value="F:oxidoreductase activity"/>
    <property type="evidence" value="ECO:0007669"/>
    <property type="project" value="UniProtKB-KW"/>
</dbReference>
<dbReference type="SUPFAM" id="SSF52374">
    <property type="entry name" value="Nucleotidylyl transferase"/>
    <property type="match status" value="1"/>
</dbReference>
<evidence type="ECO:0000256" key="1">
    <source>
        <dbReference type="ARBA" id="ARBA00010928"/>
    </source>
</evidence>
<dbReference type="InterPro" id="IPR014729">
    <property type="entry name" value="Rossmann-like_a/b/a_fold"/>
</dbReference>
<organism evidence="5 6">
    <name type="scientific">Eubacterium pyruvativorans</name>
    <dbReference type="NCBI Taxonomy" id="155865"/>
    <lineage>
        <taxon>Bacteria</taxon>
        <taxon>Bacillati</taxon>
        <taxon>Bacillota</taxon>
        <taxon>Clostridia</taxon>
        <taxon>Eubacteriales</taxon>
        <taxon>Eubacteriaceae</taxon>
        <taxon>Eubacterium</taxon>
    </lineage>
</organism>
<dbReference type="SUPFAM" id="SSF51735">
    <property type="entry name" value="NAD(P)-binding Rossmann-fold domains"/>
    <property type="match status" value="1"/>
</dbReference>
<evidence type="ECO:0000256" key="2">
    <source>
        <dbReference type="ARBA" id="ARBA00023002"/>
    </source>
</evidence>
<comment type="similarity">
    <text evidence="1">Belongs to the Gfo/Idh/MocA family.</text>
</comment>
<dbReference type="Proteomes" id="UP000198817">
    <property type="component" value="Unassembled WGS sequence"/>
</dbReference>
<dbReference type="InterPro" id="IPR004821">
    <property type="entry name" value="Cyt_trans-like"/>
</dbReference>
<dbReference type="SUPFAM" id="SSF55347">
    <property type="entry name" value="Glyceraldehyde-3-phosphate dehydrogenase-like, C-terminal domain"/>
    <property type="match status" value="1"/>
</dbReference>
<feature type="domain" description="Cytidyltransferase-like" evidence="4">
    <location>
        <begin position="5"/>
        <end position="125"/>
    </location>
</feature>
<evidence type="ECO:0000259" key="3">
    <source>
        <dbReference type="Pfam" id="PF01408"/>
    </source>
</evidence>
<dbReference type="InterPro" id="IPR000683">
    <property type="entry name" value="Gfo/Idh/MocA-like_OxRdtase_N"/>
</dbReference>
<keyword evidence="2" id="KW-0560">Oxidoreductase</keyword>
<accession>A0A1I7G1D4</accession>
<feature type="domain" description="Gfo/Idh/MocA-like oxidoreductase N-terminal" evidence="3">
    <location>
        <begin position="154"/>
        <end position="244"/>
    </location>
</feature>
<protein>
    <submittedName>
        <fullName evidence="5">Choline-phosphate cytidylyltransferase</fullName>
    </submittedName>
</protein>
<dbReference type="Gene3D" id="3.30.360.10">
    <property type="entry name" value="Dihydrodipicolinate Reductase, domain 2"/>
    <property type="match status" value="1"/>
</dbReference>
<proteinExistence type="inferred from homology"/>
<dbReference type="EMBL" id="FPBT01000004">
    <property type="protein sequence ID" value="SFU42255.1"/>
    <property type="molecule type" value="Genomic_DNA"/>
</dbReference>